<feature type="domain" description="ABC transporter" evidence="4">
    <location>
        <begin position="2"/>
        <end position="228"/>
    </location>
</feature>
<keyword evidence="2" id="KW-0547">Nucleotide-binding</keyword>
<accession>H1Q3K0</accession>
<evidence type="ECO:0000256" key="3">
    <source>
        <dbReference type="ARBA" id="ARBA00022840"/>
    </source>
</evidence>
<evidence type="ECO:0000256" key="1">
    <source>
        <dbReference type="ARBA" id="ARBA00022448"/>
    </source>
</evidence>
<dbReference type="PATRIC" id="fig|883158.3.peg.1485"/>
<evidence type="ECO:0000259" key="4">
    <source>
        <dbReference type="PROSITE" id="PS50893"/>
    </source>
</evidence>
<evidence type="ECO:0000313" key="6">
    <source>
        <dbReference type="Proteomes" id="UP000016023"/>
    </source>
</evidence>
<dbReference type="GO" id="GO:0016887">
    <property type="term" value="F:ATP hydrolysis activity"/>
    <property type="evidence" value="ECO:0007669"/>
    <property type="project" value="InterPro"/>
</dbReference>
<comment type="caution">
    <text evidence="5">The sequence shown here is derived from an EMBL/GenBank/DDBJ whole genome shotgun (WGS) entry which is preliminary data.</text>
</comment>
<protein>
    <recommendedName>
        <fullName evidence="4">ABC transporter domain-containing protein</fullName>
    </recommendedName>
</protein>
<dbReference type="Proteomes" id="UP000016023">
    <property type="component" value="Unassembled WGS sequence"/>
</dbReference>
<proteinExistence type="predicted"/>
<keyword evidence="3" id="KW-0067">ATP-binding</keyword>
<evidence type="ECO:0000313" key="5">
    <source>
        <dbReference type="EMBL" id="EHO68706.1"/>
    </source>
</evidence>
<dbReference type="InterPro" id="IPR027417">
    <property type="entry name" value="P-loop_NTPase"/>
</dbReference>
<dbReference type="SMART" id="SM00382">
    <property type="entry name" value="AAA"/>
    <property type="match status" value="1"/>
</dbReference>
<dbReference type="GO" id="GO:0005524">
    <property type="term" value="F:ATP binding"/>
    <property type="evidence" value="ECO:0007669"/>
    <property type="project" value="UniProtKB-KW"/>
</dbReference>
<dbReference type="PROSITE" id="PS50893">
    <property type="entry name" value="ABC_TRANSPORTER_2"/>
    <property type="match status" value="1"/>
</dbReference>
<sequence>MIEIKDLHYNYAGSKYNVFDGLSVGLDNNSIYGLLGRNGTGKSTLLYLIAGLLKPKSGSVFTNGMEARKRHPEMLRELYMVPEEFELPAISLESFIKIHEDFYPHFSRETLERCLSDFQVQGIRSLRNISMGQKKKVFMSFALASGCELLLMDEPTNGLDIPSKALFRKIVAGNIPEGSTLVISTHQVHDVEQLLDHIIILDNCNLLINASTDEIVGRYEFGYRMPDQMDNNILYAEPSLQGNAVVALRQKDSPETPINVELLFNAAILGKLK</sequence>
<dbReference type="PANTHER" id="PTHR42939:SF1">
    <property type="entry name" value="ABC TRANSPORTER ATP-BINDING PROTEIN ALBC-RELATED"/>
    <property type="match status" value="1"/>
</dbReference>
<reference evidence="5 6" key="1">
    <citation type="submission" date="2011-12" db="EMBL/GenBank/DDBJ databases">
        <title>The Genome Sequence of Prevotella micans F0438.</title>
        <authorList>
            <consortium name="The Broad Institute Genome Sequencing Platform"/>
            <person name="Earl A."/>
            <person name="Ward D."/>
            <person name="Feldgarden M."/>
            <person name="Gevers D."/>
            <person name="Izard J."/>
            <person name="Baranova O.V."/>
            <person name="Blanton J.M."/>
            <person name="Wade W.G."/>
            <person name="Dewhirst F.E."/>
            <person name="Young S.K."/>
            <person name="Zeng Q."/>
            <person name="Gargeya S."/>
            <person name="Fitzgerald M."/>
            <person name="Haas B."/>
            <person name="Abouelleil A."/>
            <person name="Alvarado L."/>
            <person name="Arachchi H.M."/>
            <person name="Berlin A."/>
            <person name="Chapman S.B."/>
            <person name="Gearin G."/>
            <person name="Goldberg J."/>
            <person name="Griggs A."/>
            <person name="Gujja S."/>
            <person name="Hansen M."/>
            <person name="Heiman D."/>
            <person name="Howarth C."/>
            <person name="Larimer J."/>
            <person name="Lui A."/>
            <person name="MacDonald P.J.P."/>
            <person name="McCowen C."/>
            <person name="Montmayeur A."/>
            <person name="Murphy C."/>
            <person name="Neiman D."/>
            <person name="Pearson M."/>
            <person name="Priest M."/>
            <person name="Roberts A."/>
            <person name="Saif S."/>
            <person name="Shea T."/>
            <person name="Sisk P."/>
            <person name="Stolte C."/>
            <person name="Sykes S."/>
            <person name="Wortman J."/>
            <person name="Nusbaum C."/>
            <person name="Birren B."/>
        </authorList>
    </citation>
    <scope>NUCLEOTIDE SEQUENCE [LARGE SCALE GENOMIC DNA]</scope>
    <source>
        <strain evidence="5 6">F0438</strain>
    </source>
</reference>
<organism evidence="5 6">
    <name type="scientific">Prevotella micans F0438</name>
    <dbReference type="NCBI Taxonomy" id="883158"/>
    <lineage>
        <taxon>Bacteria</taxon>
        <taxon>Pseudomonadati</taxon>
        <taxon>Bacteroidota</taxon>
        <taxon>Bacteroidia</taxon>
        <taxon>Bacteroidales</taxon>
        <taxon>Prevotellaceae</taxon>
        <taxon>Prevotella</taxon>
    </lineage>
</organism>
<evidence type="ECO:0000256" key="2">
    <source>
        <dbReference type="ARBA" id="ARBA00022741"/>
    </source>
</evidence>
<keyword evidence="1" id="KW-0813">Transport</keyword>
<dbReference type="HOGENOM" id="CLU_000604_1_2_10"/>
<dbReference type="SUPFAM" id="SSF52540">
    <property type="entry name" value="P-loop containing nucleoside triphosphate hydrolases"/>
    <property type="match status" value="1"/>
</dbReference>
<gene>
    <name evidence="5" type="ORF">HMPREF9140_01488</name>
</gene>
<dbReference type="InterPro" id="IPR003439">
    <property type="entry name" value="ABC_transporter-like_ATP-bd"/>
</dbReference>
<dbReference type="Gene3D" id="3.40.50.300">
    <property type="entry name" value="P-loop containing nucleotide triphosphate hydrolases"/>
    <property type="match status" value="1"/>
</dbReference>
<keyword evidence="6" id="KW-1185">Reference proteome</keyword>
<dbReference type="AlphaFoldDB" id="H1Q3K0"/>
<dbReference type="InterPro" id="IPR003593">
    <property type="entry name" value="AAA+_ATPase"/>
</dbReference>
<dbReference type="STRING" id="883158.HMPREF9140_01488"/>
<dbReference type="eggNOG" id="COG1131">
    <property type="taxonomic scope" value="Bacteria"/>
</dbReference>
<dbReference type="Pfam" id="PF00005">
    <property type="entry name" value="ABC_tran"/>
    <property type="match status" value="1"/>
</dbReference>
<dbReference type="EMBL" id="AGWK01000041">
    <property type="protein sequence ID" value="EHO68706.1"/>
    <property type="molecule type" value="Genomic_DNA"/>
</dbReference>
<dbReference type="PANTHER" id="PTHR42939">
    <property type="entry name" value="ABC TRANSPORTER ATP-BINDING PROTEIN ALBC-RELATED"/>
    <property type="match status" value="1"/>
</dbReference>
<name>H1Q3K0_9BACT</name>
<dbReference type="InterPro" id="IPR051782">
    <property type="entry name" value="ABC_Transporter_VariousFunc"/>
</dbReference>
<dbReference type="CDD" id="cd03230">
    <property type="entry name" value="ABC_DR_subfamily_A"/>
    <property type="match status" value="1"/>
</dbReference>